<protein>
    <submittedName>
        <fullName evidence="1">Uncharacterized protein</fullName>
    </submittedName>
</protein>
<keyword evidence="2" id="KW-1185">Reference proteome</keyword>
<gene>
    <name evidence="1" type="ORF">MRATA1EN1_LOCUS18328</name>
</gene>
<organism evidence="1 2">
    <name type="scientific">Rangifer tarandus platyrhynchus</name>
    <name type="common">Svalbard reindeer</name>
    <dbReference type="NCBI Taxonomy" id="3082113"/>
    <lineage>
        <taxon>Eukaryota</taxon>
        <taxon>Metazoa</taxon>
        <taxon>Chordata</taxon>
        <taxon>Craniata</taxon>
        <taxon>Vertebrata</taxon>
        <taxon>Euteleostomi</taxon>
        <taxon>Mammalia</taxon>
        <taxon>Eutheria</taxon>
        <taxon>Laurasiatheria</taxon>
        <taxon>Artiodactyla</taxon>
        <taxon>Ruminantia</taxon>
        <taxon>Pecora</taxon>
        <taxon>Cervidae</taxon>
        <taxon>Odocoileinae</taxon>
        <taxon>Rangifer</taxon>
    </lineage>
</organism>
<dbReference type="Proteomes" id="UP001176941">
    <property type="component" value="Chromosome 29"/>
</dbReference>
<proteinExistence type="predicted"/>
<name>A0ABN8ZAY2_RANTA</name>
<sequence>MPGFILWPLRGICVPSIKTVVSWTLSVWSLAIIRWFGGLLTDSSAGKESACNARDLGLIPWLRRCPGEGKGYPLQYSGLENSVDCIDHGVAKSRTRLSDFHFWWLPVDEGCRSPSRNLARWYITQKSGFKPVSASFMYIYKQAPEQTSYNSQPVM</sequence>
<reference evidence="1" key="1">
    <citation type="submission" date="2023-04" db="EMBL/GenBank/DDBJ databases">
        <authorList>
            <consortium name="ELIXIR-Norway"/>
        </authorList>
    </citation>
    <scope>NUCLEOTIDE SEQUENCE [LARGE SCALE GENOMIC DNA]</scope>
</reference>
<evidence type="ECO:0000313" key="2">
    <source>
        <dbReference type="Proteomes" id="UP001176941"/>
    </source>
</evidence>
<accession>A0ABN8ZAY2</accession>
<evidence type="ECO:0000313" key="1">
    <source>
        <dbReference type="EMBL" id="CAI9169366.1"/>
    </source>
</evidence>
<dbReference type="EMBL" id="OX459965">
    <property type="protein sequence ID" value="CAI9169366.1"/>
    <property type="molecule type" value="Genomic_DNA"/>
</dbReference>